<keyword evidence="1" id="KW-0472">Membrane</keyword>
<evidence type="ECO:0000313" key="3">
    <source>
        <dbReference type="Proteomes" id="UP000183971"/>
    </source>
</evidence>
<proteinExistence type="predicted"/>
<dbReference type="RefSeq" id="XP_031076320.1">
    <property type="nucleotide sequence ID" value="XM_031225712.1"/>
</dbReference>
<name>A0A1L7V4C0_FUSPR</name>
<dbReference type="VEuPathDB" id="FungiDB:FPRO_00150"/>
<dbReference type="GeneID" id="42045040"/>
<sequence>MTIGKLHNNQKFELLAQIWPGMLRADFDTYAELYDKYYLYLDDQFLSIQEKPTLYTARTLGELGDLIRRVQVSNHTKKADIVTDQSRASYNTVDIAATMWLTIHIQHSNTQSPDCFQWPEDNTLSNALREWLDQRIPPKRPLDDEDTRQIPLEFSIPNLIRYYEMKVIWTSDLLQHLKIDWEHNQIKVYEHGICLRNHMKNPGSLPLPKELVREAVDTLTLLFPRCRDTDDLLSKERRTILDVPYGRSRSLALSNYHYWRRNLSELIAHWENDPKGLSQIRLKPDHGNLMEYITFWVATLVLILTILSIAFGVASLVLAKKALDVSIRSLELSAQSYNLALAIACADKNATETLPGFCK</sequence>
<dbReference type="AlphaFoldDB" id="A0A1L7V4C0"/>
<evidence type="ECO:0000256" key="1">
    <source>
        <dbReference type="SAM" id="Phobius"/>
    </source>
</evidence>
<keyword evidence="3" id="KW-1185">Reference proteome</keyword>
<keyword evidence="1" id="KW-0812">Transmembrane</keyword>
<organism evidence="2 3">
    <name type="scientific">Fusarium proliferatum (strain ET1)</name>
    <name type="common">Orchid endophyte fungus</name>
    <dbReference type="NCBI Taxonomy" id="1227346"/>
    <lineage>
        <taxon>Eukaryota</taxon>
        <taxon>Fungi</taxon>
        <taxon>Dikarya</taxon>
        <taxon>Ascomycota</taxon>
        <taxon>Pezizomycotina</taxon>
        <taxon>Sordariomycetes</taxon>
        <taxon>Hypocreomycetidae</taxon>
        <taxon>Hypocreales</taxon>
        <taxon>Nectriaceae</taxon>
        <taxon>Fusarium</taxon>
        <taxon>Fusarium fujikuroi species complex</taxon>
    </lineage>
</organism>
<reference evidence="3" key="1">
    <citation type="journal article" date="2016" name="Genome Biol. Evol.">
        <title>Comparative 'omics' of the Fusarium fujikuroi species complex highlights differences in genetic potential and metabolite synthesis.</title>
        <authorList>
            <person name="Niehaus E.-M."/>
            <person name="Muensterkoetter M."/>
            <person name="Proctor R.H."/>
            <person name="Brown D.W."/>
            <person name="Sharon A."/>
            <person name="Idan Y."/>
            <person name="Oren-Young L."/>
            <person name="Sieber C.M."/>
            <person name="Novak O."/>
            <person name="Pencik A."/>
            <person name="Tarkowska D."/>
            <person name="Hromadova K."/>
            <person name="Freeman S."/>
            <person name="Maymon M."/>
            <person name="Elazar M."/>
            <person name="Youssef S.A."/>
            <person name="El-Shabrawy E.S.M."/>
            <person name="Shalaby A.B.A."/>
            <person name="Houterman P."/>
            <person name="Brock N.L."/>
            <person name="Burkhardt I."/>
            <person name="Tsavkelova E.A."/>
            <person name="Dickschat J.S."/>
            <person name="Galuszka P."/>
            <person name="Gueldener U."/>
            <person name="Tudzynski B."/>
        </authorList>
    </citation>
    <scope>NUCLEOTIDE SEQUENCE [LARGE SCALE GENOMIC DNA]</scope>
    <source>
        <strain evidence="3">ET1</strain>
    </source>
</reference>
<accession>A0A1L7V4C0</accession>
<feature type="transmembrane region" description="Helical" evidence="1">
    <location>
        <begin position="293"/>
        <end position="319"/>
    </location>
</feature>
<comment type="caution">
    <text evidence="2">The sequence shown here is derived from an EMBL/GenBank/DDBJ whole genome shotgun (WGS) entry which is preliminary data.</text>
</comment>
<dbReference type="EMBL" id="FJOF01000001">
    <property type="protein sequence ID" value="CZR35727.1"/>
    <property type="molecule type" value="Genomic_DNA"/>
</dbReference>
<protein>
    <submittedName>
        <fullName evidence="2">Uncharacterized protein</fullName>
    </submittedName>
</protein>
<keyword evidence="1" id="KW-1133">Transmembrane helix</keyword>
<gene>
    <name evidence="2" type="ORF">FPRO_00150</name>
</gene>
<dbReference type="Proteomes" id="UP000183971">
    <property type="component" value="Unassembled WGS sequence"/>
</dbReference>
<evidence type="ECO:0000313" key="2">
    <source>
        <dbReference type="EMBL" id="CZR35727.1"/>
    </source>
</evidence>